<keyword evidence="2" id="KW-1185">Reference proteome</keyword>
<dbReference type="Proteomes" id="UP000308600">
    <property type="component" value="Unassembled WGS sequence"/>
</dbReference>
<name>A0ACD3AKU3_9AGAR</name>
<proteinExistence type="predicted"/>
<protein>
    <submittedName>
        <fullName evidence="1">Uncharacterized protein</fullName>
    </submittedName>
</protein>
<sequence>MGVEQLVLRSGVHVSQTRWPIAVQIERKVLTGALDPGASKDTTSGANGERNGDAVSGVEAAHTDSQSHALNIHSMMFMYGPALRTTKEFLSSALVTHFSLGYVTLEKVDWGRALPMLSFPTLQSFTLSHCNLPFDRLVQFLDRHPTIKALRLGGGLLDPPPDPLPEDSLPNLLSLVTPASHLHWLLHHKRHTLVSPCILVQVSRRTPFSKFLQSISSTPSTLHSYDVALHITLEVYASRLLLTDLLSIESQPEYRDFLQSIKAIEITSLWKELREFCPVLASWLALFPELRTLAIPIPSYPTLPSNINPFVEQLKNRCQNLRTIRLPDGIVEIFQGPDGRRYKRFVS</sequence>
<organism evidence="1 2">
    <name type="scientific">Pluteus cervinus</name>
    <dbReference type="NCBI Taxonomy" id="181527"/>
    <lineage>
        <taxon>Eukaryota</taxon>
        <taxon>Fungi</taxon>
        <taxon>Dikarya</taxon>
        <taxon>Basidiomycota</taxon>
        <taxon>Agaricomycotina</taxon>
        <taxon>Agaricomycetes</taxon>
        <taxon>Agaricomycetidae</taxon>
        <taxon>Agaricales</taxon>
        <taxon>Pluteineae</taxon>
        <taxon>Pluteaceae</taxon>
        <taxon>Pluteus</taxon>
    </lineage>
</organism>
<evidence type="ECO:0000313" key="2">
    <source>
        <dbReference type="Proteomes" id="UP000308600"/>
    </source>
</evidence>
<accession>A0ACD3AKU3</accession>
<evidence type="ECO:0000313" key="1">
    <source>
        <dbReference type="EMBL" id="TFK65512.1"/>
    </source>
</evidence>
<dbReference type="EMBL" id="ML208434">
    <property type="protein sequence ID" value="TFK65512.1"/>
    <property type="molecule type" value="Genomic_DNA"/>
</dbReference>
<reference evidence="1 2" key="1">
    <citation type="journal article" date="2019" name="Nat. Ecol. Evol.">
        <title>Megaphylogeny resolves global patterns of mushroom evolution.</title>
        <authorList>
            <person name="Varga T."/>
            <person name="Krizsan K."/>
            <person name="Foldi C."/>
            <person name="Dima B."/>
            <person name="Sanchez-Garcia M."/>
            <person name="Sanchez-Ramirez S."/>
            <person name="Szollosi G.J."/>
            <person name="Szarkandi J.G."/>
            <person name="Papp V."/>
            <person name="Albert L."/>
            <person name="Andreopoulos W."/>
            <person name="Angelini C."/>
            <person name="Antonin V."/>
            <person name="Barry K.W."/>
            <person name="Bougher N.L."/>
            <person name="Buchanan P."/>
            <person name="Buyck B."/>
            <person name="Bense V."/>
            <person name="Catcheside P."/>
            <person name="Chovatia M."/>
            <person name="Cooper J."/>
            <person name="Damon W."/>
            <person name="Desjardin D."/>
            <person name="Finy P."/>
            <person name="Geml J."/>
            <person name="Haridas S."/>
            <person name="Hughes K."/>
            <person name="Justo A."/>
            <person name="Karasinski D."/>
            <person name="Kautmanova I."/>
            <person name="Kiss B."/>
            <person name="Kocsube S."/>
            <person name="Kotiranta H."/>
            <person name="LaButti K.M."/>
            <person name="Lechner B.E."/>
            <person name="Liimatainen K."/>
            <person name="Lipzen A."/>
            <person name="Lukacs Z."/>
            <person name="Mihaltcheva S."/>
            <person name="Morgado L.N."/>
            <person name="Niskanen T."/>
            <person name="Noordeloos M.E."/>
            <person name="Ohm R.A."/>
            <person name="Ortiz-Santana B."/>
            <person name="Ovrebo C."/>
            <person name="Racz N."/>
            <person name="Riley R."/>
            <person name="Savchenko A."/>
            <person name="Shiryaev A."/>
            <person name="Soop K."/>
            <person name="Spirin V."/>
            <person name="Szebenyi C."/>
            <person name="Tomsovsky M."/>
            <person name="Tulloss R.E."/>
            <person name="Uehling J."/>
            <person name="Grigoriev I.V."/>
            <person name="Vagvolgyi C."/>
            <person name="Papp T."/>
            <person name="Martin F.M."/>
            <person name="Miettinen O."/>
            <person name="Hibbett D.S."/>
            <person name="Nagy L.G."/>
        </authorList>
    </citation>
    <scope>NUCLEOTIDE SEQUENCE [LARGE SCALE GENOMIC DNA]</scope>
    <source>
        <strain evidence="1 2">NL-1719</strain>
    </source>
</reference>
<gene>
    <name evidence="1" type="ORF">BDN72DRAFT_845522</name>
</gene>